<name>A0A2S6HQM7_9FIRM</name>
<dbReference type="InterPro" id="IPR020845">
    <property type="entry name" value="AMP-binding_CS"/>
</dbReference>
<dbReference type="InterPro" id="IPR000873">
    <property type="entry name" value="AMP-dep_synth/lig_dom"/>
</dbReference>
<evidence type="ECO:0000313" key="6">
    <source>
        <dbReference type="Proteomes" id="UP000237749"/>
    </source>
</evidence>
<dbReference type="EMBL" id="PTJA01000008">
    <property type="protein sequence ID" value="PPK79784.1"/>
    <property type="molecule type" value="Genomic_DNA"/>
</dbReference>
<dbReference type="Proteomes" id="UP000237749">
    <property type="component" value="Unassembled WGS sequence"/>
</dbReference>
<protein>
    <submittedName>
        <fullName evidence="5">Long-chain acyl-CoA synthetase</fullName>
    </submittedName>
</protein>
<accession>A0A2S6HQM7</accession>
<dbReference type="PANTHER" id="PTHR43201">
    <property type="entry name" value="ACYL-COA SYNTHETASE"/>
    <property type="match status" value="1"/>
</dbReference>
<dbReference type="SUPFAM" id="SSF56801">
    <property type="entry name" value="Acetyl-CoA synthetase-like"/>
    <property type="match status" value="1"/>
</dbReference>
<comment type="caution">
    <text evidence="5">The sequence shown here is derived from an EMBL/GenBank/DDBJ whole genome shotgun (WGS) entry which is preliminary data.</text>
</comment>
<keyword evidence="6" id="KW-1185">Reference proteome</keyword>
<dbReference type="RefSeq" id="WP_104437693.1">
    <property type="nucleotide sequence ID" value="NZ_PTJA01000008.1"/>
</dbReference>
<dbReference type="GO" id="GO:0031956">
    <property type="term" value="F:medium-chain fatty acid-CoA ligase activity"/>
    <property type="evidence" value="ECO:0007669"/>
    <property type="project" value="TreeGrafter"/>
</dbReference>
<organism evidence="5 6">
    <name type="scientific">Lacrimispora xylanisolvens</name>
    <dbReference type="NCBI Taxonomy" id="384636"/>
    <lineage>
        <taxon>Bacteria</taxon>
        <taxon>Bacillati</taxon>
        <taxon>Bacillota</taxon>
        <taxon>Clostridia</taxon>
        <taxon>Lachnospirales</taxon>
        <taxon>Lachnospiraceae</taxon>
        <taxon>Lacrimispora</taxon>
    </lineage>
</organism>
<gene>
    <name evidence="5" type="ORF">BXY41_1089</name>
</gene>
<dbReference type="Gene3D" id="3.40.50.12780">
    <property type="entry name" value="N-terminal domain of ligase-like"/>
    <property type="match status" value="1"/>
</dbReference>
<dbReference type="PROSITE" id="PS00455">
    <property type="entry name" value="AMP_BINDING"/>
    <property type="match status" value="1"/>
</dbReference>
<sequence>MSKLCDLFFDMASEYPQKTAIWCDNKTITYEELAALVCRYSNFLINAGVIYSDHIGIPMNNSIESAALILAAANLGAALVPINPTLPPEAIKSLFAAADVKHLIARKNFLEQTEGKIELNLKGAQICLDGSWKNTLSFDSISKMSDERPVVKQVTGKETLIITMTSGSTGEPKPIDLTQNNKLERAMAHIRLYNLTKEDRILAATPLYHSLAERLVLMPLLIGATSILLPRFTPALWLNCVKDQKVTFTIAVSAQLGQIAELLTSPFVPEIDSLRCVVSSSSLLENHIKNELIDKLNCDFHEMYGTSETSTVTSINFRETLGKKHSVGRPLPEAEVKIIKEDQSIAKPGEIGEITCKTTLMCNGYYNQPEIFQDALQDSYFKTGDLGYLDEAGYLYFAGRKKELIITGGINVYPQDIEECVKKLPEIKECAAFAYPDNRLGEVVALAIVPKPDIQLSKRKVQIQCAKNLADYQQPHMIVFLDQLPKNSLGKLEKYNLPEYVTKHGVFK</sequence>
<comment type="similarity">
    <text evidence="1">Belongs to the ATP-dependent AMP-binding enzyme family.</text>
</comment>
<evidence type="ECO:0000256" key="1">
    <source>
        <dbReference type="ARBA" id="ARBA00006432"/>
    </source>
</evidence>
<proteinExistence type="inferred from homology"/>
<dbReference type="InterPro" id="IPR025110">
    <property type="entry name" value="AMP-bd_C"/>
</dbReference>
<feature type="domain" description="AMP-dependent synthetase/ligase" evidence="3">
    <location>
        <begin position="10"/>
        <end position="366"/>
    </location>
</feature>
<dbReference type="GO" id="GO:0006631">
    <property type="term" value="P:fatty acid metabolic process"/>
    <property type="evidence" value="ECO:0007669"/>
    <property type="project" value="TreeGrafter"/>
</dbReference>
<evidence type="ECO:0000259" key="4">
    <source>
        <dbReference type="Pfam" id="PF13193"/>
    </source>
</evidence>
<evidence type="ECO:0000256" key="2">
    <source>
        <dbReference type="ARBA" id="ARBA00022598"/>
    </source>
</evidence>
<dbReference type="InterPro" id="IPR042099">
    <property type="entry name" value="ANL_N_sf"/>
</dbReference>
<dbReference type="Gene3D" id="3.30.300.30">
    <property type="match status" value="1"/>
</dbReference>
<reference evidence="5 6" key="1">
    <citation type="submission" date="2018-02" db="EMBL/GenBank/DDBJ databases">
        <title>Genomic Encyclopedia of Archaeal and Bacterial Type Strains, Phase II (KMG-II): from individual species to whole genera.</title>
        <authorList>
            <person name="Goeker M."/>
        </authorList>
    </citation>
    <scope>NUCLEOTIDE SEQUENCE [LARGE SCALE GENOMIC DNA]</scope>
    <source>
        <strain evidence="5 6">DSM 3808</strain>
    </source>
</reference>
<dbReference type="AlphaFoldDB" id="A0A2S6HQM7"/>
<dbReference type="PANTHER" id="PTHR43201:SF5">
    <property type="entry name" value="MEDIUM-CHAIN ACYL-COA LIGASE ACSF2, MITOCHONDRIAL"/>
    <property type="match status" value="1"/>
</dbReference>
<dbReference type="InterPro" id="IPR045851">
    <property type="entry name" value="AMP-bd_C_sf"/>
</dbReference>
<dbReference type="Pfam" id="PF00501">
    <property type="entry name" value="AMP-binding"/>
    <property type="match status" value="1"/>
</dbReference>
<evidence type="ECO:0000259" key="3">
    <source>
        <dbReference type="Pfam" id="PF00501"/>
    </source>
</evidence>
<keyword evidence="2" id="KW-0436">Ligase</keyword>
<evidence type="ECO:0000313" key="5">
    <source>
        <dbReference type="EMBL" id="PPK79784.1"/>
    </source>
</evidence>
<dbReference type="Pfam" id="PF13193">
    <property type="entry name" value="AMP-binding_C"/>
    <property type="match status" value="1"/>
</dbReference>
<feature type="domain" description="AMP-binding enzyme C-terminal" evidence="4">
    <location>
        <begin position="417"/>
        <end position="491"/>
    </location>
</feature>
<dbReference type="OrthoDB" id="9778383at2"/>